<sequence>MPSSKGFSYPRKPLSSDVKRIKDTGSVVVLFHGDVPSYVRVGQALVRCYLYKKQEEVCSKCTHFGRRADVCPTPMVNVCHNSGAKDLKQGHSCEIR</sequence>
<dbReference type="EMBL" id="CM023490">
    <property type="protein sequence ID" value="KAH6943298.1"/>
    <property type="molecule type" value="Genomic_DNA"/>
</dbReference>
<accession>A0ACB7T8N1</accession>
<proteinExistence type="predicted"/>
<name>A0ACB7T8N1_HYAAI</name>
<evidence type="ECO:0000313" key="2">
    <source>
        <dbReference type="Proteomes" id="UP000821845"/>
    </source>
</evidence>
<evidence type="ECO:0000313" key="1">
    <source>
        <dbReference type="EMBL" id="KAH6943298.1"/>
    </source>
</evidence>
<comment type="caution">
    <text evidence="1">The sequence shown here is derived from an EMBL/GenBank/DDBJ whole genome shotgun (WGS) entry which is preliminary data.</text>
</comment>
<keyword evidence="2" id="KW-1185">Reference proteome</keyword>
<dbReference type="Proteomes" id="UP000821845">
    <property type="component" value="Chromosome 10"/>
</dbReference>
<reference evidence="1" key="1">
    <citation type="submission" date="2020-05" db="EMBL/GenBank/DDBJ databases">
        <title>Large-scale comparative analyses of tick genomes elucidate their genetic diversity and vector capacities.</title>
        <authorList>
            <person name="Jia N."/>
            <person name="Wang J."/>
            <person name="Shi W."/>
            <person name="Du L."/>
            <person name="Sun Y."/>
            <person name="Zhan W."/>
            <person name="Jiang J."/>
            <person name="Wang Q."/>
            <person name="Zhang B."/>
            <person name="Ji P."/>
            <person name="Sakyi L.B."/>
            <person name="Cui X."/>
            <person name="Yuan T."/>
            <person name="Jiang B."/>
            <person name="Yang W."/>
            <person name="Lam T.T.-Y."/>
            <person name="Chang Q."/>
            <person name="Ding S."/>
            <person name="Wang X."/>
            <person name="Zhu J."/>
            <person name="Ruan X."/>
            <person name="Zhao L."/>
            <person name="Wei J."/>
            <person name="Que T."/>
            <person name="Du C."/>
            <person name="Cheng J."/>
            <person name="Dai P."/>
            <person name="Han X."/>
            <person name="Huang E."/>
            <person name="Gao Y."/>
            <person name="Liu J."/>
            <person name="Shao H."/>
            <person name="Ye R."/>
            <person name="Li L."/>
            <person name="Wei W."/>
            <person name="Wang X."/>
            <person name="Wang C."/>
            <person name="Yang T."/>
            <person name="Huo Q."/>
            <person name="Li W."/>
            <person name="Guo W."/>
            <person name="Chen H."/>
            <person name="Zhou L."/>
            <person name="Ni X."/>
            <person name="Tian J."/>
            <person name="Zhou Y."/>
            <person name="Sheng Y."/>
            <person name="Liu T."/>
            <person name="Pan Y."/>
            <person name="Xia L."/>
            <person name="Li J."/>
            <person name="Zhao F."/>
            <person name="Cao W."/>
        </authorList>
    </citation>
    <scope>NUCLEOTIDE SEQUENCE</scope>
    <source>
        <strain evidence="1">Hyas-2018</strain>
    </source>
</reference>
<protein>
    <submittedName>
        <fullName evidence="1">Uncharacterized protein</fullName>
    </submittedName>
</protein>
<gene>
    <name evidence="1" type="ORF">HPB50_018776</name>
</gene>
<organism evidence="1 2">
    <name type="scientific">Hyalomma asiaticum</name>
    <name type="common">Tick</name>
    <dbReference type="NCBI Taxonomy" id="266040"/>
    <lineage>
        <taxon>Eukaryota</taxon>
        <taxon>Metazoa</taxon>
        <taxon>Ecdysozoa</taxon>
        <taxon>Arthropoda</taxon>
        <taxon>Chelicerata</taxon>
        <taxon>Arachnida</taxon>
        <taxon>Acari</taxon>
        <taxon>Parasitiformes</taxon>
        <taxon>Ixodida</taxon>
        <taxon>Ixodoidea</taxon>
        <taxon>Ixodidae</taxon>
        <taxon>Hyalomminae</taxon>
        <taxon>Hyalomma</taxon>
    </lineage>
</organism>